<keyword evidence="8" id="KW-1185">Reference proteome</keyword>
<keyword evidence="1" id="KW-0511">Multifunctional enzyme</keyword>
<dbReference type="PANTHER" id="PTHR37984:SF5">
    <property type="entry name" value="PROTEIN NYNRIN-LIKE"/>
    <property type="match status" value="1"/>
</dbReference>
<evidence type="ECO:0000313" key="6">
    <source>
        <dbReference type="EMBL" id="CAF4195239.1"/>
    </source>
</evidence>
<accession>A0A820ALM8</accession>
<sequence length="629" mass="72583">MLERFKPSMSAAKTQLKERTQQSSEPLLAYYDDIIDLSKQVDSNRPLHMIVDYLQDGIRHELKIHKNYRMKPLLKQQSIIPPQPHFAHLTAATDKPLKKSDTSRRLNHCQQTFEHTQSSIKPRPYHPNSSVKSQPYYPCLICNRTNHRTIDCYNKEESGCYKCDLSTICLTIQDNTVQTTTTPLVQSNTTSCSYVRLLEKTTTPPYSESTVNATVQQSNSSNMLFESSPRFYRKTVLLPNALIQIKHSRTRLTIVNTSNQPYTLSSNTCLGTISSSSSICTIPSSQNSTSTRNKSSRIYNRSTNPSHRCYVCHRNFLSQNSLYHHLRTQYHLSEPRDQIETLTQHIEPITHRKTIQDVLWKYGKVFDIREASTINITLNHAIESGKHRPIYTQPYRRLPQDHRTITEETDKLLNQDQVEPSTSPWCSPIVLVRKKDGTIRFCVDYRKLNDITLKDSFPLPYEILQLLHAYNFRLSFEKCTIAINSINYLDHHICRGDIRPNNENIRGLLGTSTPKETFRFLKAAEYYRKFIPNFSCITGPLYKYNPSSHKPTTTNKSTPFKLSTEEQNAFEQIKHILTSDLVLRLPNNQLPFKIQTDAAQFCIGVVLLQTYPEGDRPVCFMSKKFTGTQ</sequence>
<dbReference type="Proteomes" id="UP000663866">
    <property type="component" value="Unassembled WGS sequence"/>
</dbReference>
<dbReference type="PROSITE" id="PS00028">
    <property type="entry name" value="ZINC_FINGER_C2H2_1"/>
    <property type="match status" value="1"/>
</dbReference>
<dbReference type="InterPro" id="IPR043128">
    <property type="entry name" value="Rev_trsase/Diguanyl_cyclase"/>
</dbReference>
<dbReference type="Proteomes" id="UP000663842">
    <property type="component" value="Unassembled WGS sequence"/>
</dbReference>
<dbReference type="Pfam" id="PF17919">
    <property type="entry name" value="RT_RNaseH_2"/>
    <property type="match status" value="1"/>
</dbReference>
<dbReference type="GO" id="GO:0008270">
    <property type="term" value="F:zinc ion binding"/>
    <property type="evidence" value="ECO:0007669"/>
    <property type="project" value="UniProtKB-KW"/>
</dbReference>
<dbReference type="InterPro" id="IPR013087">
    <property type="entry name" value="Znf_C2H2_type"/>
</dbReference>
<evidence type="ECO:0000313" key="4">
    <source>
        <dbReference type="EMBL" id="CAF2031976.1"/>
    </source>
</evidence>
<dbReference type="AlphaFoldDB" id="A0A820ALM8"/>
<dbReference type="EMBL" id="CAJNRG010001289">
    <property type="protein sequence ID" value="CAF2031976.1"/>
    <property type="molecule type" value="Genomic_DNA"/>
</dbReference>
<gene>
    <name evidence="5" type="ORF">OVN521_LOCUS25257</name>
    <name evidence="6" type="ORF">UXM345_LOCUS27677</name>
    <name evidence="4" type="ORF">XDN619_LOCUS5161</name>
</gene>
<feature type="domain" description="C2H2-type" evidence="3">
    <location>
        <begin position="307"/>
        <end position="336"/>
    </location>
</feature>
<dbReference type="Gene3D" id="3.10.10.10">
    <property type="entry name" value="HIV Type 1 Reverse Transcriptase, subunit A, domain 1"/>
    <property type="match status" value="1"/>
</dbReference>
<dbReference type="InterPro" id="IPR041577">
    <property type="entry name" value="RT_RNaseH_2"/>
</dbReference>
<keyword evidence="2" id="KW-0479">Metal-binding</keyword>
<evidence type="ECO:0000259" key="3">
    <source>
        <dbReference type="PROSITE" id="PS50157"/>
    </source>
</evidence>
<dbReference type="SUPFAM" id="SSF56672">
    <property type="entry name" value="DNA/RNA polymerases"/>
    <property type="match status" value="1"/>
</dbReference>
<keyword evidence="2" id="KW-0862">Zinc</keyword>
<name>A0A820ALM8_9BILA</name>
<evidence type="ECO:0000313" key="5">
    <source>
        <dbReference type="EMBL" id="CAF4180617.1"/>
    </source>
</evidence>
<organism evidence="6 7">
    <name type="scientific">Rotaria magnacalcarata</name>
    <dbReference type="NCBI Taxonomy" id="392030"/>
    <lineage>
        <taxon>Eukaryota</taxon>
        <taxon>Metazoa</taxon>
        <taxon>Spiralia</taxon>
        <taxon>Gnathifera</taxon>
        <taxon>Rotifera</taxon>
        <taxon>Eurotatoria</taxon>
        <taxon>Bdelloidea</taxon>
        <taxon>Philodinida</taxon>
        <taxon>Philodinidae</taxon>
        <taxon>Rotaria</taxon>
    </lineage>
</organism>
<proteinExistence type="predicted"/>
<dbReference type="EMBL" id="CAJOBF010006058">
    <property type="protein sequence ID" value="CAF4195239.1"/>
    <property type="molecule type" value="Genomic_DNA"/>
</dbReference>
<protein>
    <recommendedName>
        <fullName evidence="3">C2H2-type domain-containing protein</fullName>
    </recommendedName>
</protein>
<dbReference type="GO" id="GO:0003824">
    <property type="term" value="F:catalytic activity"/>
    <property type="evidence" value="ECO:0007669"/>
    <property type="project" value="UniProtKB-KW"/>
</dbReference>
<dbReference type="InterPro" id="IPR050951">
    <property type="entry name" value="Retrovirus_Pol_polyprotein"/>
</dbReference>
<keyword evidence="2" id="KW-0863">Zinc-finger</keyword>
<evidence type="ECO:0000256" key="2">
    <source>
        <dbReference type="PROSITE-ProRule" id="PRU00042"/>
    </source>
</evidence>
<reference evidence="6" key="1">
    <citation type="submission" date="2021-02" db="EMBL/GenBank/DDBJ databases">
        <authorList>
            <person name="Nowell W R."/>
        </authorList>
    </citation>
    <scope>NUCLEOTIDE SEQUENCE</scope>
</reference>
<evidence type="ECO:0000313" key="8">
    <source>
        <dbReference type="Proteomes" id="UP000663866"/>
    </source>
</evidence>
<dbReference type="PROSITE" id="PS50157">
    <property type="entry name" value="ZINC_FINGER_C2H2_2"/>
    <property type="match status" value="1"/>
</dbReference>
<dbReference type="Proteomes" id="UP000663887">
    <property type="component" value="Unassembled WGS sequence"/>
</dbReference>
<dbReference type="InterPro" id="IPR043502">
    <property type="entry name" value="DNA/RNA_pol_sf"/>
</dbReference>
<dbReference type="EMBL" id="CAJOBG010006237">
    <property type="protein sequence ID" value="CAF4180617.1"/>
    <property type="molecule type" value="Genomic_DNA"/>
</dbReference>
<evidence type="ECO:0000256" key="1">
    <source>
        <dbReference type="ARBA" id="ARBA00023268"/>
    </source>
</evidence>
<dbReference type="Gene3D" id="3.30.70.270">
    <property type="match status" value="1"/>
</dbReference>
<evidence type="ECO:0000313" key="7">
    <source>
        <dbReference type="Proteomes" id="UP000663842"/>
    </source>
</evidence>
<comment type="caution">
    <text evidence="6">The sequence shown here is derived from an EMBL/GenBank/DDBJ whole genome shotgun (WGS) entry which is preliminary data.</text>
</comment>
<dbReference type="PANTHER" id="PTHR37984">
    <property type="entry name" value="PROTEIN CBG26694"/>
    <property type="match status" value="1"/>
</dbReference>